<keyword evidence="2" id="KW-1185">Reference proteome</keyword>
<dbReference type="EMBL" id="JANJQO010000049">
    <property type="protein sequence ID" value="KAJ2982977.1"/>
    <property type="molecule type" value="Genomic_DNA"/>
</dbReference>
<gene>
    <name evidence="1" type="ORF">NQ176_g1026</name>
</gene>
<sequence>MAPQTLAASSLNPTAPEPIAANGSLSNAHLVRLAPMPQRRHVIKASDDWTGVTSTATRRKLQNRLNQRAYRQRRNGHKTTETIAGPDPEGAPEAANRLITSGSGHQALVLLSMPQGYKMLQSAQSQQMMLEFARRAYENFTICSPRPSQLQLLIRLNVLNAFTRNAELLGLPPGYLCDDDGISPFLVNGPNRDIQPLKLPTHLQPSHVQCSILHSGWLDLIPFPSMRDWIIMAITTGDLDEDTFCEDLLEVDDQRRPEEPYLLVWGDSCNPKGWEATPSFLVKYGWLVCPEIIISTNYWRETRGERPLVFP</sequence>
<accession>A0ACC1NUI5</accession>
<name>A0ACC1NUI5_9HYPO</name>
<comment type="caution">
    <text evidence="1">The sequence shown here is derived from an EMBL/GenBank/DDBJ whole genome shotgun (WGS) entry which is preliminary data.</text>
</comment>
<proteinExistence type="predicted"/>
<dbReference type="Proteomes" id="UP001143910">
    <property type="component" value="Unassembled WGS sequence"/>
</dbReference>
<protein>
    <submittedName>
        <fullName evidence="1">Uncharacterized protein</fullName>
    </submittedName>
</protein>
<evidence type="ECO:0000313" key="2">
    <source>
        <dbReference type="Proteomes" id="UP001143910"/>
    </source>
</evidence>
<evidence type="ECO:0000313" key="1">
    <source>
        <dbReference type="EMBL" id="KAJ2982977.1"/>
    </source>
</evidence>
<organism evidence="1 2">
    <name type="scientific">Zarea fungicola</name>
    <dbReference type="NCBI Taxonomy" id="93591"/>
    <lineage>
        <taxon>Eukaryota</taxon>
        <taxon>Fungi</taxon>
        <taxon>Dikarya</taxon>
        <taxon>Ascomycota</taxon>
        <taxon>Pezizomycotina</taxon>
        <taxon>Sordariomycetes</taxon>
        <taxon>Hypocreomycetidae</taxon>
        <taxon>Hypocreales</taxon>
        <taxon>Cordycipitaceae</taxon>
        <taxon>Zarea</taxon>
    </lineage>
</organism>
<reference evidence="1" key="1">
    <citation type="submission" date="2022-08" db="EMBL/GenBank/DDBJ databases">
        <title>Genome Sequence of Lecanicillium fungicola.</title>
        <authorList>
            <person name="Buettner E."/>
        </authorList>
    </citation>
    <scope>NUCLEOTIDE SEQUENCE</scope>
    <source>
        <strain evidence="1">Babe33</strain>
    </source>
</reference>